<dbReference type="AlphaFoldDB" id="A0A4R3JGX4"/>
<name>A0A4R3JGX4_9FIRM</name>
<evidence type="ECO:0000313" key="1">
    <source>
        <dbReference type="EMBL" id="TCS65192.1"/>
    </source>
</evidence>
<proteinExistence type="predicted"/>
<dbReference type="RefSeq" id="WP_132038455.1">
    <property type="nucleotide sequence ID" value="NZ_BHEO01000002.1"/>
</dbReference>
<sequence>MMIGIQVLPETIKSLISQNTAFDSVVEIYLAKKHRKYALAERNSLKRKWENFFERRESLCRAFFCENFAQILYRHYTDIILKAQALSESRFKNLPDLKENSYCRFAK</sequence>
<organism evidence="1 2">
    <name type="scientific">Faecalimonas umbilicata</name>
    <dbReference type="NCBI Taxonomy" id="1912855"/>
    <lineage>
        <taxon>Bacteria</taxon>
        <taxon>Bacillati</taxon>
        <taxon>Bacillota</taxon>
        <taxon>Clostridia</taxon>
        <taxon>Lachnospirales</taxon>
        <taxon>Lachnospiraceae</taxon>
        <taxon>Faecalimonas</taxon>
    </lineage>
</organism>
<dbReference type="EMBL" id="SLZV01000024">
    <property type="protein sequence ID" value="TCS65192.1"/>
    <property type="molecule type" value="Genomic_DNA"/>
</dbReference>
<reference evidence="1 2" key="1">
    <citation type="submission" date="2019-03" db="EMBL/GenBank/DDBJ databases">
        <title>Genomic Encyclopedia of Type Strains, Phase IV (KMG-IV): sequencing the most valuable type-strain genomes for metagenomic binning, comparative biology and taxonomic classification.</title>
        <authorList>
            <person name="Goeker M."/>
        </authorList>
    </citation>
    <scope>NUCLEOTIDE SEQUENCE [LARGE SCALE GENOMIC DNA]</scope>
    <source>
        <strain evidence="1 2">DSM 103426</strain>
    </source>
</reference>
<gene>
    <name evidence="1" type="ORF">EDD74_12414</name>
</gene>
<dbReference type="Proteomes" id="UP000294613">
    <property type="component" value="Unassembled WGS sequence"/>
</dbReference>
<accession>A0A4R3JGX4</accession>
<comment type="caution">
    <text evidence="1">The sequence shown here is derived from an EMBL/GenBank/DDBJ whole genome shotgun (WGS) entry which is preliminary data.</text>
</comment>
<protein>
    <submittedName>
        <fullName evidence="1">Uncharacterized protein</fullName>
    </submittedName>
</protein>
<evidence type="ECO:0000313" key="2">
    <source>
        <dbReference type="Proteomes" id="UP000294613"/>
    </source>
</evidence>